<gene>
    <name evidence="10" type="ORF">EDD60_11217</name>
</gene>
<dbReference type="GeneID" id="98915573"/>
<evidence type="ECO:0000256" key="5">
    <source>
        <dbReference type="ARBA" id="ARBA00022592"/>
    </source>
</evidence>
<evidence type="ECO:0000256" key="6">
    <source>
        <dbReference type="ARBA" id="ARBA00022729"/>
    </source>
</evidence>
<proteinExistence type="inferred from homology"/>
<comment type="similarity">
    <text evidence="3">Belongs to the PstS family.</text>
</comment>
<evidence type="ECO:0000256" key="7">
    <source>
        <dbReference type="ARBA" id="ARBA00023139"/>
    </source>
</evidence>
<comment type="function">
    <text evidence="1">Part of the ABC transporter complex PstSACB involved in phosphate import.</text>
</comment>
<evidence type="ECO:0000313" key="11">
    <source>
        <dbReference type="Proteomes" id="UP000295515"/>
    </source>
</evidence>
<evidence type="ECO:0000313" key="10">
    <source>
        <dbReference type="EMBL" id="TCV98522.1"/>
    </source>
</evidence>
<keyword evidence="5" id="KW-0592">Phosphate transport</keyword>
<dbReference type="EMBL" id="SMCQ01000012">
    <property type="protein sequence ID" value="TCV98522.1"/>
    <property type="molecule type" value="Genomic_DNA"/>
</dbReference>
<dbReference type="InterPro" id="IPR024370">
    <property type="entry name" value="PBP_domain"/>
</dbReference>
<dbReference type="CDD" id="cd13653">
    <property type="entry name" value="PBP2_phosphate_like_1"/>
    <property type="match status" value="1"/>
</dbReference>
<evidence type="ECO:0000256" key="8">
    <source>
        <dbReference type="ARBA" id="ARBA00023288"/>
    </source>
</evidence>
<comment type="caution">
    <text evidence="10">The sequence shown here is derived from an EMBL/GenBank/DDBJ whole genome shotgun (WGS) entry which is preliminary data.</text>
</comment>
<evidence type="ECO:0000256" key="4">
    <source>
        <dbReference type="ARBA" id="ARBA00011529"/>
    </source>
</evidence>
<name>A0A4R3Z0Y4_9FIRM</name>
<dbReference type="PANTHER" id="PTHR30570:SF1">
    <property type="entry name" value="PHOSPHATE-BINDING PROTEIN PSTS"/>
    <property type="match status" value="1"/>
</dbReference>
<dbReference type="SUPFAM" id="SSF53850">
    <property type="entry name" value="Periplasmic binding protein-like II"/>
    <property type="match status" value="1"/>
</dbReference>
<keyword evidence="6" id="KW-0732">Signal</keyword>
<evidence type="ECO:0000256" key="3">
    <source>
        <dbReference type="ARBA" id="ARBA00008725"/>
    </source>
</evidence>
<accession>A0A4R3Z0Y4</accession>
<protein>
    <submittedName>
        <fullName evidence="10">Phosphate transport system substrate-binding protein</fullName>
    </submittedName>
</protein>
<comment type="subcellular location">
    <subcellularLocation>
        <location evidence="2">Cell membrane</location>
        <topology evidence="2">Lipid-anchor</topology>
    </subcellularLocation>
</comment>
<keyword evidence="11" id="KW-1185">Reference proteome</keyword>
<dbReference type="InterPro" id="IPR050811">
    <property type="entry name" value="Phosphate_ABC_transporter"/>
</dbReference>
<evidence type="ECO:0000256" key="1">
    <source>
        <dbReference type="ARBA" id="ARBA00002841"/>
    </source>
</evidence>
<dbReference type="RefSeq" id="WP_082787448.1">
    <property type="nucleotide sequence ID" value="NZ_JANKBF010000007.1"/>
</dbReference>
<sequence>MNKIKVISLVFLVVIGATIFGCQAKAEDPYHKVSLDGSTSMEKLMNALREGVSEEYPSLQLEPQFTGSSSGIEAVLQHRADIGNSSRALKASEKKKGLVENIVAIDAIAVITSKDNPVNNLTHQQLIDIYKGKIRNWQEVGGNNQPIVVIGREAGSGTRVAFEELLKIEEQCQYANEYNETGPVMAKVGSISGAIGYVSLDVLDESVKALSIDNVEVNQESIQSGKYLLQRPFVMATYGPIEKQRKEVQDVFYYLQSPKGQKIIQSVGLMSPQ</sequence>
<dbReference type="Pfam" id="PF12849">
    <property type="entry name" value="PBP_like_2"/>
    <property type="match status" value="1"/>
</dbReference>
<keyword evidence="7" id="KW-0564">Palmitate</keyword>
<keyword evidence="5" id="KW-0813">Transport</keyword>
<dbReference type="AlphaFoldDB" id="A0A4R3Z0Y4"/>
<comment type="subunit">
    <text evidence="4">The complex is composed of two ATP-binding proteins (PstB), two transmembrane proteins (PstC and PstA) and a solute-binding protein (PstS).</text>
</comment>
<evidence type="ECO:0000259" key="9">
    <source>
        <dbReference type="Pfam" id="PF12849"/>
    </source>
</evidence>
<organism evidence="10 11">
    <name type="scientific">Longibaculum muris</name>
    <dbReference type="NCBI Taxonomy" id="1796628"/>
    <lineage>
        <taxon>Bacteria</taxon>
        <taxon>Bacillati</taxon>
        <taxon>Bacillota</taxon>
        <taxon>Erysipelotrichia</taxon>
        <taxon>Erysipelotrichales</taxon>
        <taxon>Coprobacillaceae</taxon>
        <taxon>Longibaculum</taxon>
    </lineage>
</organism>
<dbReference type="GO" id="GO:0005886">
    <property type="term" value="C:plasma membrane"/>
    <property type="evidence" value="ECO:0007669"/>
    <property type="project" value="UniProtKB-SubCell"/>
</dbReference>
<dbReference type="Proteomes" id="UP000295515">
    <property type="component" value="Unassembled WGS sequence"/>
</dbReference>
<dbReference type="Gene3D" id="3.40.190.10">
    <property type="entry name" value="Periplasmic binding protein-like II"/>
    <property type="match status" value="2"/>
</dbReference>
<dbReference type="GO" id="GO:0006817">
    <property type="term" value="P:phosphate ion transport"/>
    <property type="evidence" value="ECO:0007669"/>
    <property type="project" value="UniProtKB-KW"/>
</dbReference>
<feature type="domain" description="PBP" evidence="9">
    <location>
        <begin position="30"/>
        <end position="258"/>
    </location>
</feature>
<evidence type="ECO:0000256" key="2">
    <source>
        <dbReference type="ARBA" id="ARBA00004193"/>
    </source>
</evidence>
<reference evidence="10 11" key="1">
    <citation type="submission" date="2019-03" db="EMBL/GenBank/DDBJ databases">
        <title>Genomic Encyclopedia of Type Strains, Phase IV (KMG-IV): sequencing the most valuable type-strain genomes for metagenomic binning, comparative biology and taxonomic classification.</title>
        <authorList>
            <person name="Goeker M."/>
        </authorList>
    </citation>
    <scope>NUCLEOTIDE SEQUENCE [LARGE SCALE GENOMIC DNA]</scope>
    <source>
        <strain evidence="10 11">DSM 29487</strain>
    </source>
</reference>
<dbReference type="PANTHER" id="PTHR30570">
    <property type="entry name" value="PERIPLASMIC PHOSPHATE BINDING COMPONENT OF PHOSPHATE ABC TRANSPORTER"/>
    <property type="match status" value="1"/>
</dbReference>
<keyword evidence="8" id="KW-0449">Lipoprotein</keyword>
<dbReference type="PROSITE" id="PS51257">
    <property type="entry name" value="PROKAR_LIPOPROTEIN"/>
    <property type="match status" value="1"/>
</dbReference>